<evidence type="ECO:0000256" key="6">
    <source>
        <dbReference type="ARBA" id="ARBA00023002"/>
    </source>
</evidence>
<dbReference type="Pfam" id="PF20256">
    <property type="entry name" value="MoCoBD_2"/>
    <property type="match status" value="1"/>
</dbReference>
<evidence type="ECO:0000256" key="9">
    <source>
        <dbReference type="ARBA" id="ARBA00034078"/>
    </source>
</evidence>
<dbReference type="InterPro" id="IPR037165">
    <property type="entry name" value="AldOxase/xan_DH_Mopterin-bd_sf"/>
</dbReference>
<dbReference type="AlphaFoldDB" id="A0A8J4QXD2"/>
<protein>
    <recommendedName>
        <fullName evidence="14">Xanthine dehydrogenase</fullName>
    </recommendedName>
</protein>
<dbReference type="PANTHER" id="PTHR45444">
    <property type="entry name" value="XANTHINE DEHYDROGENASE"/>
    <property type="match status" value="1"/>
</dbReference>
<organism evidence="12 13">
    <name type="scientific">Castanea mollissima</name>
    <name type="common">Chinese chestnut</name>
    <dbReference type="NCBI Taxonomy" id="60419"/>
    <lineage>
        <taxon>Eukaryota</taxon>
        <taxon>Viridiplantae</taxon>
        <taxon>Streptophyta</taxon>
        <taxon>Embryophyta</taxon>
        <taxon>Tracheophyta</taxon>
        <taxon>Spermatophyta</taxon>
        <taxon>Magnoliopsida</taxon>
        <taxon>eudicotyledons</taxon>
        <taxon>Gunneridae</taxon>
        <taxon>Pentapetalae</taxon>
        <taxon>rosids</taxon>
        <taxon>fabids</taxon>
        <taxon>Fagales</taxon>
        <taxon>Fagaceae</taxon>
        <taxon>Castanea</taxon>
    </lineage>
</organism>
<proteinExistence type="inferred from homology"/>
<evidence type="ECO:0000256" key="5">
    <source>
        <dbReference type="ARBA" id="ARBA00022723"/>
    </source>
</evidence>
<evidence type="ECO:0000313" key="13">
    <source>
        <dbReference type="Proteomes" id="UP000737018"/>
    </source>
</evidence>
<dbReference type="GO" id="GO:0051537">
    <property type="term" value="F:2 iron, 2 sulfur cluster binding"/>
    <property type="evidence" value="ECO:0007669"/>
    <property type="project" value="UniProtKB-KW"/>
</dbReference>
<dbReference type="InterPro" id="IPR016208">
    <property type="entry name" value="Ald_Oxase/xanthine_DH-like"/>
</dbReference>
<evidence type="ECO:0000256" key="4">
    <source>
        <dbReference type="ARBA" id="ARBA00022714"/>
    </source>
</evidence>
<keyword evidence="6" id="KW-0560">Oxidoreductase</keyword>
<name>A0A8J4QXD2_9ROSI</name>
<keyword evidence="4" id="KW-0001">2Fe-2S</keyword>
<comment type="cofactor">
    <cofactor evidence="2">
        <name>FAD</name>
        <dbReference type="ChEBI" id="CHEBI:57692"/>
    </cofactor>
</comment>
<evidence type="ECO:0000259" key="11">
    <source>
        <dbReference type="Pfam" id="PF20256"/>
    </source>
</evidence>
<dbReference type="SUPFAM" id="SSF56003">
    <property type="entry name" value="Molybdenum cofactor-binding domain"/>
    <property type="match status" value="1"/>
</dbReference>
<comment type="cofactor">
    <cofactor evidence="9">
        <name>[2Fe-2S] cluster</name>
        <dbReference type="ChEBI" id="CHEBI:190135"/>
    </cofactor>
</comment>
<keyword evidence="13" id="KW-1185">Reference proteome</keyword>
<evidence type="ECO:0000313" key="12">
    <source>
        <dbReference type="EMBL" id="KAF3954709.1"/>
    </source>
</evidence>
<feature type="domain" description="Aldehyde oxidase/xanthine dehydrogenase first molybdopterin binding" evidence="10">
    <location>
        <begin position="2"/>
        <end position="76"/>
    </location>
</feature>
<dbReference type="Pfam" id="PF02738">
    <property type="entry name" value="MoCoBD_1"/>
    <property type="match status" value="1"/>
</dbReference>
<dbReference type="FunFam" id="3.30.365.10:FF:000002">
    <property type="entry name" value="Xanthine dehydrogenase oxidase"/>
    <property type="match status" value="1"/>
</dbReference>
<evidence type="ECO:0000256" key="2">
    <source>
        <dbReference type="ARBA" id="ARBA00001974"/>
    </source>
</evidence>
<dbReference type="Gene3D" id="3.30.365.10">
    <property type="entry name" value="Aldehyde oxidase/xanthine dehydrogenase, molybdopterin binding domain"/>
    <property type="match status" value="3"/>
</dbReference>
<feature type="non-terminal residue" evidence="12">
    <location>
        <position position="1"/>
    </location>
</feature>
<evidence type="ECO:0000256" key="8">
    <source>
        <dbReference type="ARBA" id="ARBA00023014"/>
    </source>
</evidence>
<dbReference type="EMBL" id="JRKL02003611">
    <property type="protein sequence ID" value="KAF3954709.1"/>
    <property type="molecule type" value="Genomic_DNA"/>
</dbReference>
<dbReference type="InterPro" id="IPR046867">
    <property type="entry name" value="AldOxase/xan_DH_MoCoBD2"/>
</dbReference>
<comment type="cofactor">
    <cofactor evidence="1">
        <name>Mo-molybdopterin</name>
        <dbReference type="ChEBI" id="CHEBI:71302"/>
    </cofactor>
</comment>
<dbReference type="InterPro" id="IPR008274">
    <property type="entry name" value="AldOxase/xan_DH_MoCoBD1"/>
</dbReference>
<evidence type="ECO:0000256" key="1">
    <source>
        <dbReference type="ARBA" id="ARBA00001924"/>
    </source>
</evidence>
<evidence type="ECO:0008006" key="14">
    <source>
        <dbReference type="Google" id="ProtNLM"/>
    </source>
</evidence>
<dbReference type="PANTHER" id="PTHR45444:SF3">
    <property type="entry name" value="XANTHINE DEHYDROGENASE"/>
    <property type="match status" value="1"/>
</dbReference>
<dbReference type="GO" id="GO:0005506">
    <property type="term" value="F:iron ion binding"/>
    <property type="evidence" value="ECO:0007669"/>
    <property type="project" value="InterPro"/>
</dbReference>
<keyword evidence="7" id="KW-0408">Iron</keyword>
<dbReference type="GO" id="GO:0016491">
    <property type="term" value="F:oxidoreductase activity"/>
    <property type="evidence" value="ECO:0007669"/>
    <property type="project" value="UniProtKB-KW"/>
</dbReference>
<comment type="caution">
    <text evidence="12">The sequence shown here is derived from an EMBL/GenBank/DDBJ whole genome shotgun (WGS) entry which is preliminary data.</text>
</comment>
<accession>A0A8J4QXD2</accession>
<gene>
    <name evidence="12" type="ORF">CMV_019977</name>
</gene>
<evidence type="ECO:0000259" key="10">
    <source>
        <dbReference type="Pfam" id="PF02738"/>
    </source>
</evidence>
<dbReference type="OrthoDB" id="8300278at2759"/>
<sequence length="324" mass="35667">MDLSLAVLERAMFHSDNVYEIPNMRIVGRVCFTNYPSNTAFRGFGGPQGMIIAENWIQRIAVELKKSPEEIKEINFQGEGSVLHYGQQLLHCTLSQVWNELKISCDFLNARKEVNQFNVNNRWRKRGIAIVPTKFGISFTAKFMNQAGALVHVYTDGTVLVTHGGVEMGQGLHTKVAQIAASAFNIPLSSVFISETSTDKVPNSSPTAASASSDIYGSAVLDACEQIKARMAPIASEHNFDSFAKLANACYMARIDLSAHGFYITPELDFDWKTGKGNPFKYYTYGAAFAEVEIDTLTGDFHTRAANVILDLGYSLNPAIDVGQ</sequence>
<keyword evidence="5" id="KW-0479">Metal-binding</keyword>
<reference evidence="12" key="1">
    <citation type="submission" date="2020-03" db="EMBL/GenBank/DDBJ databases">
        <title>Castanea mollissima Vanexum genome sequencing.</title>
        <authorList>
            <person name="Staton M."/>
        </authorList>
    </citation>
    <scope>NUCLEOTIDE SEQUENCE</scope>
    <source>
        <tissue evidence="12">Leaf</tissue>
    </source>
</reference>
<evidence type="ECO:0000256" key="3">
    <source>
        <dbReference type="ARBA" id="ARBA00006849"/>
    </source>
</evidence>
<feature type="domain" description="Aldehyde oxidase/xanthine dehydrogenase second molybdopterin binding" evidence="11">
    <location>
        <begin position="103"/>
        <end position="324"/>
    </location>
</feature>
<keyword evidence="8" id="KW-0411">Iron-sulfur</keyword>
<comment type="similarity">
    <text evidence="3">Belongs to the xanthine dehydrogenase family.</text>
</comment>
<dbReference type="Proteomes" id="UP000737018">
    <property type="component" value="Unassembled WGS sequence"/>
</dbReference>
<evidence type="ECO:0000256" key="7">
    <source>
        <dbReference type="ARBA" id="ARBA00023004"/>
    </source>
</evidence>